<feature type="repeat" description="ANK" evidence="3">
    <location>
        <begin position="1908"/>
        <end position="1940"/>
    </location>
</feature>
<dbReference type="PANTHER" id="PTHR24198">
    <property type="entry name" value="ANKYRIN REPEAT AND PROTEIN KINASE DOMAIN-CONTAINING PROTEIN"/>
    <property type="match status" value="1"/>
</dbReference>
<feature type="region of interest" description="Disordered" evidence="4">
    <location>
        <begin position="245"/>
        <end position="273"/>
    </location>
</feature>
<dbReference type="Gene3D" id="1.25.40.20">
    <property type="entry name" value="Ankyrin repeat-containing domain"/>
    <property type="match status" value="4"/>
</dbReference>
<comment type="caution">
    <text evidence="6">The sequence shown here is derived from an EMBL/GenBank/DDBJ whole genome shotgun (WGS) entry which is preliminary data.</text>
</comment>
<keyword evidence="5" id="KW-1133">Transmembrane helix</keyword>
<evidence type="ECO:0000256" key="3">
    <source>
        <dbReference type="PROSITE-ProRule" id="PRU00023"/>
    </source>
</evidence>
<evidence type="ECO:0000256" key="2">
    <source>
        <dbReference type="ARBA" id="ARBA00023043"/>
    </source>
</evidence>
<reference evidence="7" key="1">
    <citation type="journal article" date="2022" name="Microb. Genom.">
        <title>A global pangenome for the wheat fungal pathogen Pyrenophora tritici-repentis and prediction of effector protein structural homology.</title>
        <authorList>
            <person name="Moolhuijzen P.M."/>
            <person name="See P.T."/>
            <person name="Shi G."/>
            <person name="Powell H.R."/>
            <person name="Cockram J."/>
            <person name="Jorgensen L.N."/>
            <person name="Benslimane H."/>
            <person name="Strelkov S.E."/>
            <person name="Turner J."/>
            <person name="Liu Z."/>
            <person name="Moffat C.S."/>
        </authorList>
    </citation>
    <scope>NUCLEOTIDE SEQUENCE [LARGE SCALE GENOMIC DNA]</scope>
</reference>
<keyword evidence="5" id="KW-0812">Transmembrane</keyword>
<gene>
    <name evidence="6" type="ORF">Ptr86124_000911</name>
</gene>
<keyword evidence="5" id="KW-0472">Membrane</keyword>
<feature type="compositionally biased region" description="Acidic residues" evidence="4">
    <location>
        <begin position="1009"/>
        <end position="1026"/>
    </location>
</feature>
<dbReference type="PANTHER" id="PTHR24198:SF165">
    <property type="entry name" value="ANKYRIN REPEAT-CONTAINING PROTEIN-RELATED"/>
    <property type="match status" value="1"/>
</dbReference>
<dbReference type="InterPro" id="IPR036770">
    <property type="entry name" value="Ankyrin_rpt-contain_sf"/>
</dbReference>
<keyword evidence="7" id="KW-1185">Reference proteome</keyword>
<feature type="transmembrane region" description="Helical" evidence="5">
    <location>
        <begin position="330"/>
        <end position="353"/>
    </location>
</feature>
<dbReference type="SMART" id="SM00248">
    <property type="entry name" value="ANK"/>
    <property type="match status" value="8"/>
</dbReference>
<feature type="region of interest" description="Disordered" evidence="4">
    <location>
        <begin position="986"/>
        <end position="1041"/>
    </location>
</feature>
<feature type="repeat" description="ANK" evidence="3">
    <location>
        <begin position="924"/>
        <end position="945"/>
    </location>
</feature>
<evidence type="ECO:0000256" key="1">
    <source>
        <dbReference type="ARBA" id="ARBA00022737"/>
    </source>
</evidence>
<protein>
    <submittedName>
        <fullName evidence="6">Ankyrin repeat domain protein</fullName>
    </submittedName>
</protein>
<organism evidence="6 7">
    <name type="scientific">Pyrenophora tritici-repentis</name>
    <dbReference type="NCBI Taxonomy" id="45151"/>
    <lineage>
        <taxon>Eukaryota</taxon>
        <taxon>Fungi</taxon>
        <taxon>Dikarya</taxon>
        <taxon>Ascomycota</taxon>
        <taxon>Pezizomycotina</taxon>
        <taxon>Dothideomycetes</taxon>
        <taxon>Pleosporomycetidae</taxon>
        <taxon>Pleosporales</taxon>
        <taxon>Pleosporineae</taxon>
        <taxon>Pleosporaceae</taxon>
        <taxon>Pyrenophora</taxon>
    </lineage>
</organism>
<feature type="compositionally biased region" description="Polar residues" evidence="4">
    <location>
        <begin position="988"/>
        <end position="1000"/>
    </location>
</feature>
<sequence>MTSRAVFWSQRVIRFIFEDVFSQHYVEVSKSDNDNDMGPLKQMEQLLSTHKTHYSTMSDPSDRKSSQQDSSQQLNYIDDSSQKVLSFQNPNSRRYAVHDENGDATGTEWEWWSRENRKGRHILLLNHDQAPSHAARTTRLLRALTRMMTVIAWWDVSWWIGILFSFGSMCSVTAGVLQWLPIAYPSMTFVIDPSIIAGVIAFIRGIVFLLGGMLLVVEAVNANQSDCFGWALKEALNSDHENIKFPSRDEEQSTGSGIQARDTRSGFQPDRRNCTHIHNPDRVKYEIMHTKHFKVEARPMPESAQAWKWWPTWQDVRVHYRREIGFNANLILFIGTAIFWVTNLLTLPGTVIMSNQEQSSPQIPLPPLPATHVDWISHVTNHPDTPLRELITPYKEYDSKLREVFAQQPNHPAAAKPNIVPVFAGHEQDLKIRARNLAAESEAERQCYLMPLKKWDRKTNGTPAVVQSLKEFQKNFQLFSESSLVDMDWSNVVVAGSAVVTSLLPVPEEHNRSKRALREYYHQQLAPASDVDLFLYGLTEEQAVEKIKQIEQRIRDSILTETTTVRTKNAITIASQYPTRHVQIVLRIYRSISEILTCFDVDCSCAAYDGSQVYASPRALAAYMTQINTIDLTRRSPSYENRLSKYSHRGFEIYWPLLDRSRIDPTIFERSFGRTLGLARLLVLENLPSNADREAYVDQRRAERGRPAINRWGGRGFTGNMKEEHDDEVAEWVETDEVSDYHTFTIPYGPKYHARKIERLLYAKDLLLNAEWNRPKERETTLHRHPAFFGNATDVIGDCCGYCPEPITPEDKDIVGEENKVYVSGSLLFIKDNPGRQAIGSFNPLTNDDWTEMAYVGNTARLCQAIVEGDLEHVQDWLLQEGADPNQRDYTGRTPLQLAVMTSTPGIVQVLIDGGARIVARLVDGKTALHLAAMRGETAMVKALLIKSEANEELEAEKDALKKGAPKPTGHDNQNMADVETAVDNGAETGTKSQGNTQDPENAEHDRDDDSEEESDIDLLDEDSENNDATTENSIVKVNRRNSVDTHDAMLDSTDDDEPDVYDVNVLAWDAPVSALHLAIANGHTDVVKMLVQEFGADVFLPVKLVHDFNKSARAAILPIVLSLQLPQEKAKEMTELLIDLGASPAQADVEHVTALQYFAAHGVELLATMISANQPAAQRALGHISMPNGHFNRDNMDILSTAIRNGDETAVDVLLELGAKPEIDFGTYMTSLKSKWDAGGSSEENEKSFRRSFTQPIFSAISAEMPSVILKLLDAGANMNSLTATAWDAIHSRRSYGNNDIHTLLDAVRQKVEDMREFLKTGKVPHWNGGYMFSHNLGNPFPPIVFKDDCEYLQYYDPESYTHWQLTVQISDAKKLHGPALETYNQSVALSKAPKGTEEKKAAIRSLLSEFETLESQLLERGAKTFKDLHPDITIQARPDYHYGGYEPEPPKPWYPILSFNLPDLNDERRAAYVKLFEACWEADLPTVKELTLAVWGNHQNPLKIAVQDRAGFSPFSIAVLRKHFDVARAVLEIAHAQFAPEEKVGTVKHSIQLTNDDDDASDRDDADVQIYSEIVDDRFTVENIGEVQSQVKSNVTPLTLMLWPCPAHYILGGEDTSQAPSQQTHALVDYQQQLQQLWGYSKQNYGHNYRSSGRSPRQVLKHAANGRSYPVRSKPAQEHIPEVDNPVNLFQFAIYLNDSELLHFLINMGEDASRRKIGTDDNAAPRLFRFEEANFLYAIRLGRTELLKGIITRTGCGIPLDDLVKKSGVKMAEKPQQYQGLSVHGRKREDWANAGREVQSQQAGAQHPPLLHAAQFGSLDSVEWFSSDAVLRCYLQFTDDHRDDIRIQNLAKTKGGVEFAISKWLNLRAHLLLHCVVLGKTSDESLDLLRYLGKTRPEALEHRSASGMTPLHIAFRLHRVDMIPILLEAGAQQTCRNNVGANIVHSILDNAFLPHDKKLDRIRKLFGLIDPRLIASLLTERTTEAPGAATPLARWMHSFRPQYSGSVAEGHDKVLKVILDFSKGEDLGIISGEGDTQVHAAARYGAHAVLRAMLDCRPDLLFRENATGRTPYEIAEDSYLTKEVFSNPPSLSPPNRDCYSNNRRRLVRRHRPVSTGGVLQKRVEEFAEELKDDTPDVEKVLGVCKEFATKAEGTKRKLVSLVEASEVARRLAAMQVGDDDEDDTDEKDNDGDEEDEDEEEEEEETDLRGDEVEVWFTMGESADL</sequence>
<evidence type="ECO:0000313" key="6">
    <source>
        <dbReference type="EMBL" id="KAI1520543.1"/>
    </source>
</evidence>
<evidence type="ECO:0000313" key="7">
    <source>
        <dbReference type="Proteomes" id="UP000249757"/>
    </source>
</evidence>
<feature type="compositionally biased region" description="Acidic residues" evidence="4">
    <location>
        <begin position="2179"/>
        <end position="2207"/>
    </location>
</feature>
<feature type="transmembrane region" description="Helical" evidence="5">
    <location>
        <begin position="195"/>
        <end position="217"/>
    </location>
</feature>
<dbReference type="Pfam" id="PF00023">
    <property type="entry name" value="Ank"/>
    <property type="match status" value="1"/>
</dbReference>
<feature type="region of interest" description="Disordered" evidence="4">
    <location>
        <begin position="52"/>
        <end position="73"/>
    </location>
</feature>
<name>A0A922T455_9PLEO</name>
<feature type="region of interest" description="Disordered" evidence="4">
    <location>
        <begin position="2174"/>
        <end position="2226"/>
    </location>
</feature>
<keyword evidence="2 3" id="KW-0040">ANK repeat</keyword>
<accession>A0A922T455</accession>
<dbReference type="InterPro" id="IPR002110">
    <property type="entry name" value="Ankyrin_rpt"/>
</dbReference>
<dbReference type="PROSITE" id="PS50088">
    <property type="entry name" value="ANK_REPEAT"/>
    <property type="match status" value="3"/>
</dbReference>
<dbReference type="Proteomes" id="UP000249757">
    <property type="component" value="Unassembled WGS sequence"/>
</dbReference>
<feature type="transmembrane region" description="Helical" evidence="5">
    <location>
        <begin position="156"/>
        <end position="180"/>
    </location>
</feature>
<evidence type="ECO:0000256" key="4">
    <source>
        <dbReference type="SAM" id="MobiDB-lite"/>
    </source>
</evidence>
<feature type="compositionally biased region" description="Basic and acidic residues" evidence="4">
    <location>
        <begin position="261"/>
        <end position="273"/>
    </location>
</feature>
<dbReference type="EMBL" id="NRDI02000001">
    <property type="protein sequence ID" value="KAI1520543.1"/>
    <property type="molecule type" value="Genomic_DNA"/>
</dbReference>
<dbReference type="PROSITE" id="PS50297">
    <property type="entry name" value="ANK_REP_REGION"/>
    <property type="match status" value="3"/>
</dbReference>
<feature type="repeat" description="ANK" evidence="3">
    <location>
        <begin position="891"/>
        <end position="918"/>
    </location>
</feature>
<keyword evidence="1" id="KW-0677">Repeat</keyword>
<evidence type="ECO:0000256" key="5">
    <source>
        <dbReference type="SAM" id="Phobius"/>
    </source>
</evidence>
<dbReference type="SUPFAM" id="SSF48403">
    <property type="entry name" value="Ankyrin repeat"/>
    <property type="match status" value="3"/>
</dbReference>
<dbReference type="Pfam" id="PF12796">
    <property type="entry name" value="Ank_2"/>
    <property type="match status" value="1"/>
</dbReference>
<proteinExistence type="predicted"/>
<feature type="region of interest" description="Disordered" evidence="4">
    <location>
        <begin position="957"/>
        <end position="976"/>
    </location>
</feature>
<dbReference type="Pfam" id="PF26128">
    <property type="entry name" value="Gad2"/>
    <property type="match status" value="1"/>
</dbReference>